<dbReference type="RefSeq" id="WP_190442438.1">
    <property type="nucleotide sequence ID" value="NZ_JAMPKM010000044.1"/>
</dbReference>
<protein>
    <recommendedName>
        <fullName evidence="10">acireductone dioxygenase (Fe(2+)-requiring)</fullName>
        <ecNumber evidence="10">1.13.11.54</ecNumber>
    </recommendedName>
</protein>
<dbReference type="InterPro" id="IPR011051">
    <property type="entry name" value="RmlC_Cupin_sf"/>
</dbReference>
<dbReference type="InterPro" id="IPR014710">
    <property type="entry name" value="RmlC-like_jellyroll"/>
</dbReference>
<keyword evidence="5" id="KW-0479">Metal-binding</keyword>
<dbReference type="PANTHER" id="PTHR23418:SF0">
    <property type="entry name" value="ACIREDUCTONE DIOXYGENASE"/>
    <property type="match status" value="1"/>
</dbReference>
<evidence type="ECO:0000313" key="12">
    <source>
        <dbReference type="Proteomes" id="UP001464891"/>
    </source>
</evidence>
<dbReference type="Gene3D" id="2.60.120.10">
    <property type="entry name" value="Jelly Rolls"/>
    <property type="match status" value="1"/>
</dbReference>
<accession>A0ABV0JI99</accession>
<evidence type="ECO:0000256" key="7">
    <source>
        <dbReference type="ARBA" id="ARBA00023002"/>
    </source>
</evidence>
<comment type="caution">
    <text evidence="11">The sequence shown here is derived from an EMBL/GenBank/DDBJ whole genome shotgun (WGS) entry which is preliminary data.</text>
</comment>
<evidence type="ECO:0000256" key="4">
    <source>
        <dbReference type="ARBA" id="ARBA00022605"/>
    </source>
</evidence>
<dbReference type="Pfam" id="PF03079">
    <property type="entry name" value="ARD"/>
    <property type="match status" value="1"/>
</dbReference>
<keyword evidence="4" id="KW-0028">Amino-acid biosynthesis</keyword>
<evidence type="ECO:0000256" key="8">
    <source>
        <dbReference type="ARBA" id="ARBA00023004"/>
    </source>
</evidence>
<reference evidence="11 12" key="1">
    <citation type="submission" date="2022-04" db="EMBL/GenBank/DDBJ databases">
        <title>Positive selection, recombination, and allopatry shape intraspecific diversity of widespread and dominant cyanobacteria.</title>
        <authorList>
            <person name="Wei J."/>
            <person name="Shu W."/>
            <person name="Hu C."/>
        </authorList>
    </citation>
    <scope>NUCLEOTIDE SEQUENCE [LARGE SCALE GENOMIC DNA]</scope>
    <source>
        <strain evidence="11 12">GB2-A4</strain>
    </source>
</reference>
<evidence type="ECO:0000256" key="1">
    <source>
        <dbReference type="ARBA" id="ARBA00000428"/>
    </source>
</evidence>
<dbReference type="Proteomes" id="UP001464891">
    <property type="component" value="Unassembled WGS sequence"/>
</dbReference>
<keyword evidence="3" id="KW-0533">Nickel</keyword>
<evidence type="ECO:0000256" key="9">
    <source>
        <dbReference type="ARBA" id="ARBA00023167"/>
    </source>
</evidence>
<dbReference type="SUPFAM" id="SSF51182">
    <property type="entry name" value="RmlC-like cupins"/>
    <property type="match status" value="1"/>
</dbReference>
<keyword evidence="8" id="KW-0408">Iron</keyword>
<dbReference type="EMBL" id="JAMPKM010000044">
    <property type="protein sequence ID" value="MEP0820775.1"/>
    <property type="molecule type" value="Genomic_DNA"/>
</dbReference>
<proteinExistence type="predicted"/>
<evidence type="ECO:0000256" key="10">
    <source>
        <dbReference type="ARBA" id="ARBA00039005"/>
    </source>
</evidence>
<keyword evidence="7" id="KW-0560">Oxidoreductase</keyword>
<comment type="cofactor">
    <cofactor evidence="2">
        <name>Fe(2+)</name>
        <dbReference type="ChEBI" id="CHEBI:29033"/>
    </cofactor>
</comment>
<gene>
    <name evidence="11" type="ORF">NC998_27185</name>
</gene>
<keyword evidence="12" id="KW-1185">Reference proteome</keyword>
<evidence type="ECO:0000313" key="11">
    <source>
        <dbReference type="EMBL" id="MEP0820775.1"/>
    </source>
</evidence>
<keyword evidence="9" id="KW-0486">Methionine biosynthesis</keyword>
<sequence length="180" mass="20562">MAILQLSNGKVCGNSSEIVRELALFNVQLQHYSLEAPQHWADLLAEDVLPDLEKRQILELCDRQLESLKQETSYLWSDLLVFHPGSSQLHSISTYNRYHTHKAPEALYLLSGEAIFSFIELDGQQVQLLVQPGDYVQIAAGVEHWFSPTASLEFKAVRYFTTVDGWIPQYTELGELKKLR</sequence>
<keyword evidence="6" id="KW-0223">Dioxygenase</keyword>
<dbReference type="EC" id="1.13.11.54" evidence="10"/>
<evidence type="ECO:0000256" key="6">
    <source>
        <dbReference type="ARBA" id="ARBA00022964"/>
    </source>
</evidence>
<comment type="catalytic activity">
    <reaction evidence="1">
        <text>1,2-dihydroxy-5-(methylsulfanyl)pent-1-en-3-one + O2 = 4-methylsulfanyl-2-oxobutanoate + formate + 2 H(+)</text>
        <dbReference type="Rhea" id="RHEA:24504"/>
        <dbReference type="ChEBI" id="CHEBI:15378"/>
        <dbReference type="ChEBI" id="CHEBI:15379"/>
        <dbReference type="ChEBI" id="CHEBI:15740"/>
        <dbReference type="ChEBI" id="CHEBI:16723"/>
        <dbReference type="ChEBI" id="CHEBI:49252"/>
        <dbReference type="EC" id="1.13.11.54"/>
    </reaction>
</comment>
<name>A0ABV0JI99_9CYAN</name>
<evidence type="ECO:0000256" key="3">
    <source>
        <dbReference type="ARBA" id="ARBA00022596"/>
    </source>
</evidence>
<dbReference type="InterPro" id="IPR004313">
    <property type="entry name" value="ARD"/>
</dbReference>
<dbReference type="PANTHER" id="PTHR23418">
    <property type="entry name" value="ACIREDUCTONE DIOXYGENASE"/>
    <property type="match status" value="1"/>
</dbReference>
<organism evidence="11 12">
    <name type="scientific">Trichocoleus desertorum GB2-A4</name>
    <dbReference type="NCBI Taxonomy" id="2933944"/>
    <lineage>
        <taxon>Bacteria</taxon>
        <taxon>Bacillati</taxon>
        <taxon>Cyanobacteriota</taxon>
        <taxon>Cyanophyceae</taxon>
        <taxon>Leptolyngbyales</taxon>
        <taxon>Trichocoleusaceae</taxon>
        <taxon>Trichocoleus</taxon>
    </lineage>
</organism>
<evidence type="ECO:0000256" key="5">
    <source>
        <dbReference type="ARBA" id="ARBA00022723"/>
    </source>
</evidence>
<evidence type="ECO:0000256" key="2">
    <source>
        <dbReference type="ARBA" id="ARBA00001954"/>
    </source>
</evidence>